<protein>
    <recommendedName>
        <fullName evidence="2">imidazole glycerol-phosphate synthase</fullName>
        <ecNumber evidence="2">4.3.2.10</ecNumber>
    </recommendedName>
</protein>
<dbReference type="SUPFAM" id="SSF51366">
    <property type="entry name" value="Ribulose-phoshate binding barrel"/>
    <property type="match status" value="1"/>
</dbReference>
<proteinExistence type="inferred from homology"/>
<evidence type="ECO:0000256" key="6">
    <source>
        <dbReference type="ARBA" id="ARBA00047838"/>
    </source>
</evidence>
<keyword evidence="5 7" id="KW-0456">Lyase</keyword>
<dbReference type="InterPro" id="IPR011060">
    <property type="entry name" value="RibuloseP-bd_barrel"/>
</dbReference>
<evidence type="ECO:0000256" key="1">
    <source>
        <dbReference type="ARBA" id="ARBA00005091"/>
    </source>
</evidence>
<sequence length="259" mass="27235">MLTRRIIACLDCRDGRVVKGVQFVDLVDAGDPAELAHRHAREGADEIVLLDITATFEGRATLLETVRRTAATLFIPFTVGGGIRTVEDAARVFDAGADKISLNSAALADPALIGKIGADFGAQAVVVAIDARRDAKAADPVRASRVFTHGGRRDAGRTVIEWVTEAESRGAGEILLTSMDSDGTRSGFDCELTAAVSTAVSIPVIASGGAGTVDHFAQVFTTGRADAALAASIFHFGISSARDLKQKLAEQQIPMRFPC</sequence>
<dbReference type="PANTHER" id="PTHR21235">
    <property type="entry name" value="IMIDAZOLE GLYCEROL PHOSPHATE SYNTHASE SUBUNIT HISF/H IGP SYNTHASE SUBUNIT HISF/H"/>
    <property type="match status" value="1"/>
</dbReference>
<comment type="catalytic activity">
    <reaction evidence="6">
        <text>5-[(5-phospho-1-deoxy-D-ribulos-1-ylimino)methylamino]-1-(5-phospho-beta-D-ribosyl)imidazole-4-carboxamide + L-glutamine = D-erythro-1-(imidazol-4-yl)glycerol 3-phosphate + 5-amino-1-(5-phospho-beta-D-ribosyl)imidazole-4-carboxamide + L-glutamate + H(+)</text>
        <dbReference type="Rhea" id="RHEA:24793"/>
        <dbReference type="ChEBI" id="CHEBI:15378"/>
        <dbReference type="ChEBI" id="CHEBI:29985"/>
        <dbReference type="ChEBI" id="CHEBI:58278"/>
        <dbReference type="ChEBI" id="CHEBI:58359"/>
        <dbReference type="ChEBI" id="CHEBI:58475"/>
        <dbReference type="ChEBI" id="CHEBI:58525"/>
        <dbReference type="EC" id="4.3.2.10"/>
    </reaction>
</comment>
<dbReference type="GO" id="GO:0016829">
    <property type="term" value="F:lyase activity"/>
    <property type="evidence" value="ECO:0007669"/>
    <property type="project" value="UniProtKB-KW"/>
</dbReference>
<dbReference type="Pfam" id="PF00977">
    <property type="entry name" value="His_biosynth"/>
    <property type="match status" value="1"/>
</dbReference>
<evidence type="ECO:0000256" key="3">
    <source>
        <dbReference type="ARBA" id="ARBA00022605"/>
    </source>
</evidence>
<dbReference type="CDD" id="cd04731">
    <property type="entry name" value="HisF"/>
    <property type="match status" value="1"/>
</dbReference>
<dbReference type="InterPro" id="IPR006062">
    <property type="entry name" value="His_biosynth"/>
</dbReference>
<comment type="caution">
    <text evidence="7">The sequence shown here is derived from an EMBL/GenBank/DDBJ whole genome shotgun (WGS) entry which is preliminary data.</text>
</comment>
<dbReference type="InterPro" id="IPR013785">
    <property type="entry name" value="Aldolase_TIM"/>
</dbReference>
<organism evidence="7">
    <name type="scientific">mine drainage metagenome</name>
    <dbReference type="NCBI Taxonomy" id="410659"/>
    <lineage>
        <taxon>unclassified sequences</taxon>
        <taxon>metagenomes</taxon>
        <taxon>ecological metagenomes</taxon>
    </lineage>
</organism>
<dbReference type="GO" id="GO:0000107">
    <property type="term" value="F:imidazoleglycerol-phosphate synthase activity"/>
    <property type="evidence" value="ECO:0007669"/>
    <property type="project" value="InterPro"/>
</dbReference>
<comment type="pathway">
    <text evidence="1">Amino-acid biosynthesis; L-histidine biosynthesis; L-histidine from 5-phospho-alpha-D-ribose 1-diphosphate: step 5/9.</text>
</comment>
<keyword evidence="3" id="KW-0028">Amino-acid biosynthesis</keyword>
<evidence type="ECO:0000313" key="7">
    <source>
        <dbReference type="EMBL" id="CBH99543.1"/>
    </source>
</evidence>
<dbReference type="AlphaFoldDB" id="E6PX84"/>
<accession>E6PX84</accession>
<reference evidence="7" key="1">
    <citation type="submission" date="2009-10" db="EMBL/GenBank/DDBJ databases">
        <title>Diversity of trophic interactions inside an arsenic-rich microbial ecosystem.</title>
        <authorList>
            <person name="Bertin P.N."/>
            <person name="Heinrich-Salmeron A."/>
            <person name="Pelletier E."/>
            <person name="Goulhen-Chollet F."/>
            <person name="Arsene-Ploetze F."/>
            <person name="Gallien S."/>
            <person name="Calteau A."/>
            <person name="Vallenet D."/>
            <person name="Casiot C."/>
            <person name="Chane-Woon-Ming B."/>
            <person name="Giloteaux L."/>
            <person name="Barakat M."/>
            <person name="Bonnefoy V."/>
            <person name="Bruneel O."/>
            <person name="Chandler M."/>
            <person name="Cleiss J."/>
            <person name="Duran R."/>
            <person name="Elbaz-Poulichet F."/>
            <person name="Fonknechten N."/>
            <person name="Lauga B."/>
            <person name="Mornico D."/>
            <person name="Ortet P."/>
            <person name="Schaeffer C."/>
            <person name="Siguier P."/>
            <person name="Alexander Thil Smith A."/>
            <person name="Van Dorsselaer A."/>
            <person name="Weissenbach J."/>
            <person name="Medigue C."/>
            <person name="Le Paslier D."/>
        </authorList>
    </citation>
    <scope>NUCLEOTIDE SEQUENCE</scope>
</reference>
<dbReference type="InterPro" id="IPR050064">
    <property type="entry name" value="IGPS_HisA/HisF"/>
</dbReference>
<evidence type="ECO:0000256" key="5">
    <source>
        <dbReference type="ARBA" id="ARBA00023239"/>
    </source>
</evidence>
<name>E6PX84_9ZZZZ</name>
<dbReference type="EC" id="4.3.2.10" evidence="2"/>
<dbReference type="Gene3D" id="3.20.20.70">
    <property type="entry name" value="Aldolase class I"/>
    <property type="match status" value="1"/>
</dbReference>
<keyword evidence="4" id="KW-0368">Histidine biosynthesis</keyword>
<dbReference type="HAMAP" id="MF_01013">
    <property type="entry name" value="HisF"/>
    <property type="match status" value="1"/>
</dbReference>
<dbReference type="NCBIfam" id="TIGR00735">
    <property type="entry name" value="hisF"/>
    <property type="match status" value="1"/>
</dbReference>
<dbReference type="EMBL" id="CABN01000027">
    <property type="protein sequence ID" value="CBH99543.1"/>
    <property type="molecule type" value="Genomic_DNA"/>
</dbReference>
<dbReference type="GO" id="GO:0000105">
    <property type="term" value="P:L-histidine biosynthetic process"/>
    <property type="evidence" value="ECO:0007669"/>
    <property type="project" value="UniProtKB-UniPathway"/>
</dbReference>
<gene>
    <name evidence="7" type="primary">hisF</name>
    <name evidence="7" type="ORF">CARN3_0475</name>
</gene>
<dbReference type="UniPathway" id="UPA00031">
    <property type="reaction ID" value="UER00010"/>
</dbReference>
<evidence type="ECO:0000256" key="4">
    <source>
        <dbReference type="ARBA" id="ARBA00023102"/>
    </source>
</evidence>
<dbReference type="InterPro" id="IPR004651">
    <property type="entry name" value="HisF"/>
</dbReference>
<dbReference type="PANTHER" id="PTHR21235:SF2">
    <property type="entry name" value="IMIDAZOLE GLYCEROL PHOSPHATE SYNTHASE HISHF"/>
    <property type="match status" value="1"/>
</dbReference>
<evidence type="ECO:0000256" key="2">
    <source>
        <dbReference type="ARBA" id="ARBA00012809"/>
    </source>
</evidence>